<evidence type="ECO:0000313" key="3">
    <source>
        <dbReference type="Proteomes" id="UP000315730"/>
    </source>
</evidence>
<comment type="caution">
    <text evidence="2">The sequence shown here is derived from an EMBL/GenBank/DDBJ whole genome shotgun (WGS) entry which is preliminary data.</text>
</comment>
<proteinExistence type="predicted"/>
<organism evidence="2 3">
    <name type="scientific">Kocuria varians</name>
    <name type="common">Micrococcus varians</name>
    <dbReference type="NCBI Taxonomy" id="1272"/>
    <lineage>
        <taxon>Bacteria</taxon>
        <taxon>Bacillati</taxon>
        <taxon>Actinomycetota</taxon>
        <taxon>Actinomycetes</taxon>
        <taxon>Micrococcales</taxon>
        <taxon>Micrococcaceae</taxon>
        <taxon>Kocuria</taxon>
    </lineage>
</organism>
<evidence type="ECO:0000256" key="1">
    <source>
        <dbReference type="SAM" id="MobiDB-lite"/>
    </source>
</evidence>
<evidence type="ECO:0000313" key="2">
    <source>
        <dbReference type="EMBL" id="GEC97904.1"/>
    </source>
</evidence>
<sequence>MDGGSPGDPRRNRARDSESFTREGKRGAGIASEPLNIDAGLGATLTGRTKTRIHYLSTSKMEPRAVAKVAAT</sequence>
<dbReference type="AlphaFoldDB" id="A0A4Y4D2E2"/>
<protein>
    <submittedName>
        <fullName evidence="2">Uncharacterized protein</fullName>
    </submittedName>
</protein>
<dbReference type="Proteomes" id="UP000315730">
    <property type="component" value="Unassembled WGS sequence"/>
</dbReference>
<feature type="compositionally biased region" description="Basic and acidic residues" evidence="1">
    <location>
        <begin position="8"/>
        <end position="26"/>
    </location>
</feature>
<gene>
    <name evidence="2" type="ORF">KVA01_00590</name>
</gene>
<keyword evidence="3" id="KW-1185">Reference proteome</keyword>
<accession>A0A4Y4D2E2</accession>
<feature type="region of interest" description="Disordered" evidence="1">
    <location>
        <begin position="1"/>
        <end position="36"/>
    </location>
</feature>
<name>A0A4Y4D2E2_KOCVA</name>
<reference evidence="2 3" key="1">
    <citation type="submission" date="2019-06" db="EMBL/GenBank/DDBJ databases">
        <title>Whole genome shotgun sequence of Kocuria varians NBRC 15358.</title>
        <authorList>
            <person name="Hosoyama A."/>
            <person name="Uohara A."/>
            <person name="Ohji S."/>
            <person name="Ichikawa N."/>
        </authorList>
    </citation>
    <scope>NUCLEOTIDE SEQUENCE [LARGE SCALE GENOMIC DNA]</scope>
    <source>
        <strain evidence="2 3">NBRC 15358</strain>
    </source>
</reference>
<dbReference type="EMBL" id="BJNW01000001">
    <property type="protein sequence ID" value="GEC97904.1"/>
    <property type="molecule type" value="Genomic_DNA"/>
</dbReference>